<evidence type="ECO:0000313" key="2">
    <source>
        <dbReference type="EMBL" id="RDY30859.1"/>
    </source>
</evidence>
<dbReference type="OrthoDB" id="9787986at2"/>
<reference evidence="2 3" key="1">
    <citation type="journal article" date="2017" name="Genome Announc.">
        <title>Draft Genome Sequence of a Sporulating and Motile Strain of Lachnotalea glycerini Isolated from Water in Quebec City, Canada.</title>
        <authorList>
            <person name="Maheux A.F."/>
            <person name="Boudreau D.K."/>
            <person name="Berube E."/>
            <person name="Boissinot M."/>
            <person name="Raymond F."/>
            <person name="Brodeur S."/>
            <person name="Corbeil J."/>
            <person name="Isabel S."/>
            <person name="Omar R.F."/>
            <person name="Bergeron M.G."/>
        </authorList>
    </citation>
    <scope>NUCLEOTIDE SEQUENCE [LARGE SCALE GENOMIC DNA]</scope>
    <source>
        <strain evidence="2 3">CCRI-19302</strain>
    </source>
</reference>
<dbReference type="InterPro" id="IPR043779">
    <property type="entry name" value="DUF5721"/>
</dbReference>
<comment type="caution">
    <text evidence="1">The sequence shown here is derived from an EMBL/GenBank/DDBJ whole genome shotgun (WGS) entry which is preliminary data.</text>
</comment>
<name>A0A318ELP5_9FIRM</name>
<proteinExistence type="predicted"/>
<sequence>MISLQIIDVKDFMSKLLISDTFHKFLLSEAIITTYNSFTIDGHINKDFYTAQELEENNISQQSMSYWEALKPFCFELIKGKKTPLSFKIVFVLSQQNVSRLLDQSGVAFTEDDINGLFLNIRYSGNTLLCTTGTSLKLFTLDKSLENEWDLLIQKYFKTHEIPFEIK</sequence>
<evidence type="ECO:0000313" key="4">
    <source>
        <dbReference type="Proteomes" id="UP000247523"/>
    </source>
</evidence>
<dbReference type="Proteomes" id="UP000247523">
    <property type="component" value="Unassembled WGS sequence"/>
</dbReference>
<keyword evidence="3" id="KW-1185">Reference proteome</keyword>
<dbReference type="RefSeq" id="WP_110292058.1">
    <property type="nucleotide sequence ID" value="NZ_NOKA02000026.1"/>
</dbReference>
<reference evidence="1 4" key="2">
    <citation type="submission" date="2018-05" db="EMBL/GenBank/DDBJ databases">
        <title>Genomic Encyclopedia of Type Strains, Phase IV (KMG-IV): sequencing the most valuable type-strain genomes for metagenomic binning, comparative biology and taxonomic classification.</title>
        <authorList>
            <person name="Goeker M."/>
        </authorList>
    </citation>
    <scope>NUCLEOTIDE SEQUENCE [LARGE SCALE GENOMIC DNA]</scope>
    <source>
        <strain evidence="1 4">DSM 28816</strain>
    </source>
</reference>
<dbReference type="Pfam" id="PF18988">
    <property type="entry name" value="DUF5721"/>
    <property type="match status" value="1"/>
</dbReference>
<reference evidence="2" key="3">
    <citation type="submission" date="2018-07" db="EMBL/GenBank/DDBJ databases">
        <authorList>
            <person name="Quirk P.G."/>
            <person name="Krulwich T.A."/>
        </authorList>
    </citation>
    <scope>NUCLEOTIDE SEQUENCE</scope>
    <source>
        <strain evidence="2">CCRI-19302</strain>
    </source>
</reference>
<dbReference type="EMBL" id="NOKA02000026">
    <property type="protein sequence ID" value="RDY30859.1"/>
    <property type="molecule type" value="Genomic_DNA"/>
</dbReference>
<dbReference type="Proteomes" id="UP000216411">
    <property type="component" value="Unassembled WGS sequence"/>
</dbReference>
<protein>
    <submittedName>
        <fullName evidence="1">Uncharacterized protein</fullName>
    </submittedName>
</protein>
<dbReference type="AlphaFoldDB" id="A0A318ELP5"/>
<dbReference type="EMBL" id="QICS01000023">
    <property type="protein sequence ID" value="PXV84716.1"/>
    <property type="molecule type" value="Genomic_DNA"/>
</dbReference>
<accession>A0A318ELP5</accession>
<organism evidence="1 4">
    <name type="scientific">Lachnotalea glycerini</name>
    <dbReference type="NCBI Taxonomy" id="1763509"/>
    <lineage>
        <taxon>Bacteria</taxon>
        <taxon>Bacillati</taxon>
        <taxon>Bacillota</taxon>
        <taxon>Clostridia</taxon>
        <taxon>Lachnospirales</taxon>
        <taxon>Lachnospiraceae</taxon>
        <taxon>Lachnotalea</taxon>
    </lineage>
</organism>
<evidence type="ECO:0000313" key="1">
    <source>
        <dbReference type="EMBL" id="PXV84716.1"/>
    </source>
</evidence>
<gene>
    <name evidence="1" type="ORF">C8E03_1233</name>
    <name evidence="2" type="ORF">CG710_012355</name>
</gene>
<evidence type="ECO:0000313" key="3">
    <source>
        <dbReference type="Proteomes" id="UP000216411"/>
    </source>
</evidence>